<accession>A0A1I6M9P2</accession>
<dbReference type="InterPro" id="IPR036890">
    <property type="entry name" value="HATPase_C_sf"/>
</dbReference>
<dbReference type="AlphaFoldDB" id="A0A1I6M9P2"/>
<dbReference type="SMART" id="SM00387">
    <property type="entry name" value="HATPase_c"/>
    <property type="match status" value="1"/>
</dbReference>
<evidence type="ECO:0000313" key="14">
    <source>
        <dbReference type="EMBL" id="SFS12444.1"/>
    </source>
</evidence>
<feature type="domain" description="HAMP" evidence="13">
    <location>
        <begin position="188"/>
        <end position="239"/>
    </location>
</feature>
<evidence type="ECO:0000256" key="3">
    <source>
        <dbReference type="ARBA" id="ARBA00012438"/>
    </source>
</evidence>
<dbReference type="EMBL" id="FOZG01000003">
    <property type="protein sequence ID" value="SFS12444.1"/>
    <property type="molecule type" value="Genomic_DNA"/>
</dbReference>
<comment type="subcellular location">
    <subcellularLocation>
        <location evidence="2">Membrane</location>
    </subcellularLocation>
</comment>
<dbReference type="InterPro" id="IPR004358">
    <property type="entry name" value="Sig_transdc_His_kin-like_C"/>
</dbReference>
<evidence type="ECO:0000256" key="6">
    <source>
        <dbReference type="ARBA" id="ARBA00022692"/>
    </source>
</evidence>
<dbReference type="OrthoDB" id="9809567at2"/>
<comment type="catalytic activity">
    <reaction evidence="1">
        <text>ATP + protein L-histidine = ADP + protein N-phospho-L-histidine.</text>
        <dbReference type="EC" id="2.7.13.3"/>
    </reaction>
</comment>
<dbReference type="STRING" id="1166337.SAMN05192580_3746"/>
<dbReference type="GO" id="GO:0000160">
    <property type="term" value="P:phosphorelay signal transduction system"/>
    <property type="evidence" value="ECO:0007669"/>
    <property type="project" value="UniProtKB-KW"/>
</dbReference>
<evidence type="ECO:0000313" key="15">
    <source>
        <dbReference type="Proteomes" id="UP000198824"/>
    </source>
</evidence>
<dbReference type="PROSITE" id="PS50109">
    <property type="entry name" value="HIS_KIN"/>
    <property type="match status" value="1"/>
</dbReference>
<keyword evidence="10 11" id="KW-0472">Membrane</keyword>
<keyword evidence="6 11" id="KW-0812">Transmembrane</keyword>
<name>A0A1I6M9P2_9SPHN</name>
<proteinExistence type="predicted"/>
<feature type="transmembrane region" description="Helical" evidence="11">
    <location>
        <begin position="164"/>
        <end position="187"/>
    </location>
</feature>
<evidence type="ECO:0000256" key="2">
    <source>
        <dbReference type="ARBA" id="ARBA00004370"/>
    </source>
</evidence>
<dbReference type="Gene3D" id="1.10.287.130">
    <property type="match status" value="1"/>
</dbReference>
<keyword evidence="15" id="KW-1185">Reference proteome</keyword>
<dbReference type="InterPro" id="IPR003594">
    <property type="entry name" value="HATPase_dom"/>
</dbReference>
<evidence type="ECO:0000259" key="12">
    <source>
        <dbReference type="PROSITE" id="PS50109"/>
    </source>
</evidence>
<keyword evidence="8 11" id="KW-1133">Transmembrane helix</keyword>
<dbReference type="RefSeq" id="WP_093317056.1">
    <property type="nucleotide sequence ID" value="NZ_FOZG01000003.1"/>
</dbReference>
<reference evidence="14 15" key="1">
    <citation type="submission" date="2016-10" db="EMBL/GenBank/DDBJ databases">
        <authorList>
            <person name="de Groot N.N."/>
        </authorList>
    </citation>
    <scope>NUCLEOTIDE SEQUENCE [LARGE SCALE GENOMIC DNA]</scope>
    <source>
        <strain evidence="14 15">S5-249</strain>
    </source>
</reference>
<sequence length="451" mass="47837">MRLLPRSLAGRLLAISTLAMALALALAAIGIGHVLERFVMRGLDQQLDTQIGMLARAVRPDGTLDAARVVDLPSFARAEPGWGWRVDGPRGRWQSGDGIRAEDRRLIAPPHSHPEPGGTRPVEGMTRSGERVHLRMLSVETAAGPVRIVASVPRRMLRAPLREAMVPLLGSLAILGAVLALAIVLQVRLGLRPLRRLGASIADVRSGRARTVPVDQPDELRPLATELNALVEQNAAQLDQARRHVANLAHGLKTPLAALSLKLAESGADADGSLRALIADLDARVRHHLGRARIVSPGGGRREGAMLAPAVTDLLKVMERVHADRNIAWHAAVAPDLAVAADRQDLDEMLGNLLDNAFRHATMQVSVHAERQGPLIAITVDDDGAGLTGQAIAEALVPGRRLDERGDGHGFGLPITQELAELNGGSLALHPALSGRGLRATLMLPAGAVAS</sequence>
<dbReference type="InterPro" id="IPR050428">
    <property type="entry name" value="TCS_sensor_his_kinase"/>
</dbReference>
<evidence type="ECO:0000256" key="11">
    <source>
        <dbReference type="SAM" id="Phobius"/>
    </source>
</evidence>
<dbReference type="PANTHER" id="PTHR45436:SF5">
    <property type="entry name" value="SENSOR HISTIDINE KINASE TRCS"/>
    <property type="match status" value="1"/>
</dbReference>
<evidence type="ECO:0000259" key="13">
    <source>
        <dbReference type="PROSITE" id="PS50885"/>
    </source>
</evidence>
<dbReference type="InterPro" id="IPR003660">
    <property type="entry name" value="HAMP_dom"/>
</dbReference>
<evidence type="ECO:0000256" key="10">
    <source>
        <dbReference type="ARBA" id="ARBA00023136"/>
    </source>
</evidence>
<dbReference type="Proteomes" id="UP000198824">
    <property type="component" value="Unassembled WGS sequence"/>
</dbReference>
<evidence type="ECO:0000256" key="1">
    <source>
        <dbReference type="ARBA" id="ARBA00000085"/>
    </source>
</evidence>
<evidence type="ECO:0000256" key="4">
    <source>
        <dbReference type="ARBA" id="ARBA00022553"/>
    </source>
</evidence>
<dbReference type="GO" id="GO:0004673">
    <property type="term" value="F:protein histidine kinase activity"/>
    <property type="evidence" value="ECO:0007669"/>
    <property type="project" value="UniProtKB-EC"/>
</dbReference>
<dbReference type="Pfam" id="PF02518">
    <property type="entry name" value="HATPase_c"/>
    <property type="match status" value="1"/>
</dbReference>
<evidence type="ECO:0000256" key="9">
    <source>
        <dbReference type="ARBA" id="ARBA00023012"/>
    </source>
</evidence>
<dbReference type="Pfam" id="PF00672">
    <property type="entry name" value="HAMP"/>
    <property type="match status" value="1"/>
</dbReference>
<keyword evidence="7 14" id="KW-0418">Kinase</keyword>
<dbReference type="GO" id="GO:0005886">
    <property type="term" value="C:plasma membrane"/>
    <property type="evidence" value="ECO:0007669"/>
    <property type="project" value="TreeGrafter"/>
</dbReference>
<dbReference type="PANTHER" id="PTHR45436">
    <property type="entry name" value="SENSOR HISTIDINE KINASE YKOH"/>
    <property type="match status" value="1"/>
</dbReference>
<feature type="domain" description="Histidine kinase" evidence="12">
    <location>
        <begin position="247"/>
        <end position="448"/>
    </location>
</feature>
<keyword evidence="4" id="KW-0597">Phosphoprotein</keyword>
<organism evidence="14 15">
    <name type="scientific">Sphingomonas jatrophae</name>
    <dbReference type="NCBI Taxonomy" id="1166337"/>
    <lineage>
        <taxon>Bacteria</taxon>
        <taxon>Pseudomonadati</taxon>
        <taxon>Pseudomonadota</taxon>
        <taxon>Alphaproteobacteria</taxon>
        <taxon>Sphingomonadales</taxon>
        <taxon>Sphingomonadaceae</taxon>
        <taxon>Sphingomonas</taxon>
    </lineage>
</organism>
<dbReference type="Gene3D" id="3.30.565.10">
    <property type="entry name" value="Histidine kinase-like ATPase, C-terminal domain"/>
    <property type="match status" value="1"/>
</dbReference>
<dbReference type="SUPFAM" id="SSF55874">
    <property type="entry name" value="ATPase domain of HSP90 chaperone/DNA topoisomerase II/histidine kinase"/>
    <property type="match status" value="1"/>
</dbReference>
<dbReference type="EC" id="2.7.13.3" evidence="3"/>
<protein>
    <recommendedName>
        <fullName evidence="3">histidine kinase</fullName>
        <ecNumber evidence="3">2.7.13.3</ecNumber>
    </recommendedName>
</protein>
<dbReference type="PROSITE" id="PS50885">
    <property type="entry name" value="HAMP"/>
    <property type="match status" value="1"/>
</dbReference>
<keyword evidence="5" id="KW-0808">Transferase</keyword>
<keyword evidence="9" id="KW-0902">Two-component regulatory system</keyword>
<evidence type="ECO:0000256" key="7">
    <source>
        <dbReference type="ARBA" id="ARBA00022777"/>
    </source>
</evidence>
<dbReference type="PRINTS" id="PR00344">
    <property type="entry name" value="BCTRLSENSOR"/>
</dbReference>
<dbReference type="InterPro" id="IPR005467">
    <property type="entry name" value="His_kinase_dom"/>
</dbReference>
<evidence type="ECO:0000256" key="5">
    <source>
        <dbReference type="ARBA" id="ARBA00022679"/>
    </source>
</evidence>
<evidence type="ECO:0000256" key="8">
    <source>
        <dbReference type="ARBA" id="ARBA00022989"/>
    </source>
</evidence>
<gene>
    <name evidence="14" type="ORF">SAMN05192580_3746</name>
</gene>